<dbReference type="AlphaFoldDB" id="T0QHW2"/>
<dbReference type="PROSITE" id="PS50178">
    <property type="entry name" value="ZF_FYVE"/>
    <property type="match status" value="1"/>
</dbReference>
<dbReference type="InParanoid" id="T0QHW2"/>
<dbReference type="EMBL" id="JH767155">
    <property type="protein sequence ID" value="EQC34341.1"/>
    <property type="molecule type" value="Genomic_DNA"/>
</dbReference>
<dbReference type="OrthoDB" id="303614at2759"/>
<dbReference type="OMA" id="AHKMIPR"/>
<dbReference type="InterPro" id="IPR000306">
    <property type="entry name" value="Znf_FYVE"/>
</dbReference>
<evidence type="ECO:0000313" key="8">
    <source>
        <dbReference type="Proteomes" id="UP000030762"/>
    </source>
</evidence>
<evidence type="ECO:0000256" key="1">
    <source>
        <dbReference type="ARBA" id="ARBA00022723"/>
    </source>
</evidence>
<reference evidence="7 8" key="1">
    <citation type="submission" date="2012-04" db="EMBL/GenBank/DDBJ databases">
        <title>The Genome Sequence of Saprolegnia declina VS20.</title>
        <authorList>
            <consortium name="The Broad Institute Genome Sequencing Platform"/>
            <person name="Russ C."/>
            <person name="Nusbaum C."/>
            <person name="Tyler B."/>
            <person name="van West P."/>
            <person name="Dieguez-Uribeondo J."/>
            <person name="de Bruijn I."/>
            <person name="Tripathy S."/>
            <person name="Jiang R."/>
            <person name="Young S.K."/>
            <person name="Zeng Q."/>
            <person name="Gargeya S."/>
            <person name="Fitzgerald M."/>
            <person name="Haas B."/>
            <person name="Abouelleil A."/>
            <person name="Alvarado L."/>
            <person name="Arachchi H.M."/>
            <person name="Berlin A."/>
            <person name="Chapman S.B."/>
            <person name="Goldberg J."/>
            <person name="Griggs A."/>
            <person name="Gujja S."/>
            <person name="Hansen M."/>
            <person name="Howarth C."/>
            <person name="Imamovic A."/>
            <person name="Larimer J."/>
            <person name="McCowen C."/>
            <person name="Montmayeur A."/>
            <person name="Murphy C."/>
            <person name="Neiman D."/>
            <person name="Pearson M."/>
            <person name="Priest M."/>
            <person name="Roberts A."/>
            <person name="Saif S."/>
            <person name="Shea T."/>
            <person name="Sisk P."/>
            <person name="Sykes S."/>
            <person name="Wortman J."/>
            <person name="Nusbaum C."/>
            <person name="Birren B."/>
        </authorList>
    </citation>
    <scope>NUCLEOTIDE SEQUENCE [LARGE SCALE GENOMIC DNA]</scope>
    <source>
        <strain evidence="7 8">VS20</strain>
    </source>
</reference>
<gene>
    <name evidence="7" type="ORF">SDRG_08113</name>
</gene>
<keyword evidence="2 4" id="KW-0863">Zinc-finger</keyword>
<dbReference type="SUPFAM" id="SSF55781">
    <property type="entry name" value="GAF domain-like"/>
    <property type="match status" value="1"/>
</dbReference>
<protein>
    <recommendedName>
        <fullName evidence="6">FYVE-type domain-containing protein</fullName>
    </recommendedName>
</protein>
<dbReference type="eggNOG" id="KOG1729">
    <property type="taxonomic scope" value="Eukaryota"/>
</dbReference>
<proteinExistence type="predicted"/>
<evidence type="ECO:0000256" key="2">
    <source>
        <dbReference type="ARBA" id="ARBA00022771"/>
    </source>
</evidence>
<feature type="domain" description="FYVE-type" evidence="6">
    <location>
        <begin position="31"/>
        <end position="91"/>
    </location>
</feature>
<organism evidence="7 8">
    <name type="scientific">Saprolegnia diclina (strain VS20)</name>
    <dbReference type="NCBI Taxonomy" id="1156394"/>
    <lineage>
        <taxon>Eukaryota</taxon>
        <taxon>Sar</taxon>
        <taxon>Stramenopiles</taxon>
        <taxon>Oomycota</taxon>
        <taxon>Saprolegniomycetes</taxon>
        <taxon>Saprolegniales</taxon>
        <taxon>Saprolegniaceae</taxon>
        <taxon>Saprolegnia</taxon>
    </lineage>
</organism>
<dbReference type="STRING" id="1156394.T0QHW2"/>
<sequence length="470" mass="51613">MPSQRATTTNNPALEMLEVDQLLPAEDWVNDYERSLCPVCTRNFNTFRRKHHCRMCGEVVCGNCTLHKNVFISSVGTMNVRVCLSCIVTLGNGRTSVPPPIMTSLPSSSDESQRRWMVNQLQSPVTKSRDGDDSSDGQYHYQQNATMMATPALDYELDFNWEHAWPRPPMPRDESSRLDALDSVKILDTQPQIVFDRICAMAAERLQCPMAAVSFIDGSRQWFKASVGLAQKSIPRHVAFCAHAIVSKDPLVALDTLLDPRFRSNPLVTGAASVRFYASAPICEHRTGQVLGTVFVLDVQPRTSCDATILEKLANVAMENLVGAQTPEMAPPARRSSTSSTDPTRSSDGSLDGPARVFPNAKGGLDGKAATPPPAVAAQNALTVGLNMDLAPPAPGSTSESRLENLLMNLLSQTTQTQHQLATQQINMSQTLHDHAHRIDHLAVGLARMEVRMEVQEGHTRSLHQTLRLQ</sequence>
<name>T0QHW2_SAPDV</name>
<dbReference type="GO" id="GO:0008270">
    <property type="term" value="F:zinc ion binding"/>
    <property type="evidence" value="ECO:0007669"/>
    <property type="project" value="UniProtKB-KW"/>
</dbReference>
<dbReference type="GeneID" id="19948840"/>
<dbReference type="VEuPathDB" id="FungiDB:SDRG_08113"/>
<dbReference type="PANTHER" id="PTHR43102:SF2">
    <property type="entry name" value="GAF DOMAIN-CONTAINING PROTEIN"/>
    <property type="match status" value="1"/>
</dbReference>
<evidence type="ECO:0000259" key="6">
    <source>
        <dbReference type="PROSITE" id="PS50178"/>
    </source>
</evidence>
<evidence type="ECO:0000256" key="5">
    <source>
        <dbReference type="SAM" id="MobiDB-lite"/>
    </source>
</evidence>
<dbReference type="Gene3D" id="3.30.450.40">
    <property type="match status" value="1"/>
</dbReference>
<dbReference type="Pfam" id="PF01363">
    <property type="entry name" value="FYVE"/>
    <property type="match status" value="1"/>
</dbReference>
<keyword evidence="1" id="KW-0479">Metal-binding</keyword>
<evidence type="ECO:0000256" key="3">
    <source>
        <dbReference type="ARBA" id="ARBA00022833"/>
    </source>
</evidence>
<dbReference type="PANTHER" id="PTHR43102">
    <property type="entry name" value="SLR1143 PROTEIN"/>
    <property type="match status" value="1"/>
</dbReference>
<evidence type="ECO:0000256" key="4">
    <source>
        <dbReference type="PROSITE-ProRule" id="PRU00091"/>
    </source>
</evidence>
<dbReference type="SMART" id="SM00064">
    <property type="entry name" value="FYVE"/>
    <property type="match status" value="1"/>
</dbReference>
<keyword evidence="8" id="KW-1185">Reference proteome</keyword>
<feature type="compositionally biased region" description="Low complexity" evidence="5">
    <location>
        <begin position="331"/>
        <end position="348"/>
    </location>
</feature>
<evidence type="ECO:0000313" key="7">
    <source>
        <dbReference type="EMBL" id="EQC34341.1"/>
    </source>
</evidence>
<accession>T0QHW2</accession>
<dbReference type="InterPro" id="IPR011011">
    <property type="entry name" value="Znf_FYVE_PHD"/>
</dbReference>
<dbReference type="InterPro" id="IPR013083">
    <property type="entry name" value="Znf_RING/FYVE/PHD"/>
</dbReference>
<dbReference type="InterPro" id="IPR029016">
    <property type="entry name" value="GAF-like_dom_sf"/>
</dbReference>
<dbReference type="Gene3D" id="3.30.40.10">
    <property type="entry name" value="Zinc/RING finger domain, C3HC4 (zinc finger)"/>
    <property type="match status" value="1"/>
</dbReference>
<dbReference type="InterPro" id="IPR017455">
    <property type="entry name" value="Znf_FYVE-rel"/>
</dbReference>
<feature type="region of interest" description="Disordered" evidence="5">
    <location>
        <begin position="323"/>
        <end position="373"/>
    </location>
</feature>
<dbReference type="RefSeq" id="XP_008612203.1">
    <property type="nucleotide sequence ID" value="XM_008613981.1"/>
</dbReference>
<keyword evidence="3" id="KW-0862">Zinc</keyword>
<dbReference type="SUPFAM" id="SSF57903">
    <property type="entry name" value="FYVE/PHD zinc finger"/>
    <property type="match status" value="1"/>
</dbReference>
<dbReference type="Proteomes" id="UP000030762">
    <property type="component" value="Unassembled WGS sequence"/>
</dbReference>